<feature type="transmembrane region" description="Helical" evidence="6">
    <location>
        <begin position="368"/>
        <end position="389"/>
    </location>
</feature>
<sequence>MQPCPALESPLGSLVARNMSRLPHVCGLCLLLWLWQLLALAPFSYSRSRGARCRRLLTLSGVLRWLLLIGLAPLMLWKSAAMYDATNVRHSMIFKNIALAAMTGDVFISLALLGAHLWHRRGLARLLNGLAQLHRKRKLGWGSTLLLWSKLLLSLYELLCNVPFLQGAGSRLPWTQLLAYGVQLYVQHVSSVYANGIFGGMLLLLASLDHLEQESPALARLLKRERGWLRLSANFVDLFQLGIFLLVIGYFVNILANMYAYMSYFVSQHGVPLTISNYCLIVTIQLYALILAAHLCQVRHGRLRQRCLELGYLPPELTHHQVGGRRWGKVFKSPSLSLQAMAWTPFPLFAPLDSLKFSVLGLFTLDHAFWLFLVSYAMNFIVIILQFSLENMQHADDN</sequence>
<evidence type="ECO:0000256" key="5">
    <source>
        <dbReference type="ARBA" id="ARBA00023136"/>
    </source>
</evidence>
<feature type="transmembrane region" description="Helical" evidence="6">
    <location>
        <begin position="228"/>
        <end position="255"/>
    </location>
</feature>
<dbReference type="RefSeq" id="XP_033232385.1">
    <property type="nucleotide sequence ID" value="XM_033376494.1"/>
</dbReference>
<reference evidence="8" key="2">
    <citation type="submission" date="2025-08" db="UniProtKB">
        <authorList>
            <consortium name="RefSeq"/>
        </authorList>
    </citation>
    <scope>IDENTIFICATION</scope>
    <source>
        <strain evidence="8">MV-25-SWS-2005</strain>
        <tissue evidence="8">Whole body</tissue>
    </source>
</reference>
<dbReference type="FunCoup" id="A0A6I8VMV0">
    <property type="interactions" value="20"/>
</dbReference>
<accession>A0A6I8VMV0</accession>
<dbReference type="GO" id="GO:0007165">
    <property type="term" value="P:signal transduction"/>
    <property type="evidence" value="ECO:0007669"/>
    <property type="project" value="UniProtKB-KW"/>
</dbReference>
<dbReference type="Proteomes" id="UP000001819">
    <property type="component" value="Chromosome 2"/>
</dbReference>
<feature type="transmembrane region" description="Helical" evidence="6">
    <location>
        <begin position="185"/>
        <end position="208"/>
    </location>
</feature>
<comment type="function">
    <text evidence="6">Gustatory receptor which mediates acceptance or avoidance behavior, depending on its substrates.</text>
</comment>
<comment type="similarity">
    <text evidence="6">Belongs to the insect chemoreceptor superfamily. Gustatory receptor (GR) family.</text>
</comment>
<keyword evidence="6" id="KW-0807">Transducer</keyword>
<evidence type="ECO:0000256" key="2">
    <source>
        <dbReference type="ARBA" id="ARBA00022475"/>
    </source>
</evidence>
<dbReference type="InterPro" id="IPR013604">
    <property type="entry name" value="7TM_chemorcpt"/>
</dbReference>
<dbReference type="AlphaFoldDB" id="A0A6I8VMV0"/>
<feature type="transmembrane region" description="Helical" evidence="6">
    <location>
        <begin position="97"/>
        <end position="118"/>
    </location>
</feature>
<organism evidence="7 8">
    <name type="scientific">Drosophila pseudoobscura pseudoobscura</name>
    <name type="common">Fruit fly</name>
    <dbReference type="NCBI Taxonomy" id="46245"/>
    <lineage>
        <taxon>Eukaryota</taxon>
        <taxon>Metazoa</taxon>
        <taxon>Ecdysozoa</taxon>
        <taxon>Arthropoda</taxon>
        <taxon>Hexapoda</taxon>
        <taxon>Insecta</taxon>
        <taxon>Pterygota</taxon>
        <taxon>Neoptera</taxon>
        <taxon>Endopterygota</taxon>
        <taxon>Diptera</taxon>
        <taxon>Brachycera</taxon>
        <taxon>Muscomorpha</taxon>
        <taxon>Ephydroidea</taxon>
        <taxon>Drosophilidae</taxon>
        <taxon>Drosophila</taxon>
        <taxon>Sophophora</taxon>
    </lineage>
</organism>
<evidence type="ECO:0000313" key="7">
    <source>
        <dbReference type="Proteomes" id="UP000001819"/>
    </source>
</evidence>
<evidence type="ECO:0000256" key="4">
    <source>
        <dbReference type="ARBA" id="ARBA00022989"/>
    </source>
</evidence>
<name>A0A6I8VMV0_DROPS</name>
<evidence type="ECO:0000256" key="1">
    <source>
        <dbReference type="ARBA" id="ARBA00004651"/>
    </source>
</evidence>
<keyword evidence="6 8" id="KW-0675">Receptor</keyword>
<comment type="subcellular location">
    <subcellularLocation>
        <location evidence="1 6">Cell membrane</location>
        <topology evidence="1 6">Multi-pass membrane protein</topology>
    </subcellularLocation>
</comment>
<keyword evidence="5 6" id="KW-0472">Membrane</keyword>
<proteinExistence type="inferred from homology"/>
<evidence type="ECO:0000313" key="8">
    <source>
        <dbReference type="RefSeq" id="XP_033232385.1"/>
    </source>
</evidence>
<evidence type="ECO:0000256" key="3">
    <source>
        <dbReference type="ARBA" id="ARBA00022692"/>
    </source>
</evidence>
<dbReference type="KEGG" id="dpo:4800806"/>
<feature type="transmembrane region" description="Helical" evidence="6">
    <location>
        <begin position="275"/>
        <end position="296"/>
    </location>
</feature>
<keyword evidence="2 6" id="KW-1003">Cell membrane</keyword>
<protein>
    <recommendedName>
        <fullName evidence="6">Gustatory receptor</fullName>
    </recommendedName>
</protein>
<keyword evidence="3 6" id="KW-0812">Transmembrane</keyword>
<evidence type="ECO:0000256" key="6">
    <source>
        <dbReference type="RuleBase" id="RU363108"/>
    </source>
</evidence>
<keyword evidence="4 6" id="KW-1133">Transmembrane helix</keyword>
<feature type="transmembrane region" description="Helical" evidence="6">
    <location>
        <begin position="139"/>
        <end position="165"/>
    </location>
</feature>
<feature type="transmembrane region" description="Helical" evidence="6">
    <location>
        <begin position="56"/>
        <end position="77"/>
    </location>
</feature>
<dbReference type="GO" id="GO:0005886">
    <property type="term" value="C:plasma membrane"/>
    <property type="evidence" value="ECO:0007669"/>
    <property type="project" value="UniProtKB-SubCell"/>
</dbReference>
<feature type="transmembrane region" description="Helical" evidence="6">
    <location>
        <begin position="22"/>
        <end position="44"/>
    </location>
</feature>
<keyword evidence="7" id="KW-1185">Reference proteome</keyword>
<reference evidence="7" key="1">
    <citation type="submission" date="2024-06" db="UniProtKB">
        <authorList>
            <consortium name="RefSeq"/>
        </authorList>
    </citation>
    <scope>NUCLEOTIDE SEQUENCE [LARGE SCALE GENOMIC DNA]</scope>
    <source>
        <strain evidence="7">MV2-25</strain>
    </source>
</reference>
<gene>
    <name evidence="8" type="primary">Gr89a</name>
</gene>
<dbReference type="GO" id="GO:0050909">
    <property type="term" value="P:sensory perception of taste"/>
    <property type="evidence" value="ECO:0007669"/>
    <property type="project" value="InterPro"/>
</dbReference>
<comment type="caution">
    <text evidence="6">Lacks conserved residue(s) required for the propagation of feature annotation.</text>
</comment>
<dbReference type="Pfam" id="PF08395">
    <property type="entry name" value="7tm_7"/>
    <property type="match status" value="1"/>
</dbReference>
<dbReference type="InParanoid" id="A0A6I8VMV0"/>